<evidence type="ECO:0000256" key="1">
    <source>
        <dbReference type="SAM" id="MobiDB-lite"/>
    </source>
</evidence>
<dbReference type="Proteomes" id="UP000269923">
    <property type="component" value="Unassembled WGS sequence"/>
</dbReference>
<keyword evidence="2" id="KW-0472">Membrane</keyword>
<gene>
    <name evidence="3" type="ORF">EII21_11225</name>
</gene>
<accession>A0A3P1ZZP5</accession>
<sequence length="185" mass="21922">MAKKINIVDKNKNETRRQHPPYTSSTSGRWQRCIITILINYQKILLYLKRIILMLIILYGAFGVHHSANDKNEKLAQSKQNIAHLAESMQSSKWDMGMKKMDGINSWLYVKQRIYIENCLSEEEIIKRLEYNDFLIIDKLLYSCKDGVQYNIFRPKHFDKMLNFCGYIEFSSEYPSEFEKCQSSK</sequence>
<evidence type="ECO:0000256" key="2">
    <source>
        <dbReference type="SAM" id="Phobius"/>
    </source>
</evidence>
<protein>
    <submittedName>
        <fullName evidence="3">Uncharacterized protein</fullName>
    </submittedName>
</protein>
<keyword evidence="4" id="KW-1185">Reference proteome</keyword>
<keyword evidence="2" id="KW-1133">Transmembrane helix</keyword>
<feature type="region of interest" description="Disordered" evidence="1">
    <location>
        <begin position="1"/>
        <end position="27"/>
    </location>
</feature>
<organism evidence="3 4">
    <name type="scientific">Conchiformibius steedae</name>
    <dbReference type="NCBI Taxonomy" id="153493"/>
    <lineage>
        <taxon>Bacteria</taxon>
        <taxon>Pseudomonadati</taxon>
        <taxon>Pseudomonadota</taxon>
        <taxon>Betaproteobacteria</taxon>
        <taxon>Neisseriales</taxon>
        <taxon>Neisseriaceae</taxon>
        <taxon>Conchiformibius</taxon>
    </lineage>
</organism>
<dbReference type="EMBL" id="RQYC01000045">
    <property type="protein sequence ID" value="RRD88602.1"/>
    <property type="molecule type" value="Genomic_DNA"/>
</dbReference>
<reference evidence="3 4" key="1">
    <citation type="submission" date="2018-11" db="EMBL/GenBank/DDBJ databases">
        <title>Genomes From Bacteria Associated with the Canine Oral Cavity: a Test Case for Automated Genome-Based Taxonomic Assignment.</title>
        <authorList>
            <person name="Coil D.A."/>
            <person name="Jospin G."/>
            <person name="Darling A.E."/>
            <person name="Wallis C."/>
            <person name="Davis I.J."/>
            <person name="Harris S."/>
            <person name="Eisen J.A."/>
            <person name="Holcombe L.J."/>
            <person name="O'Flynn C."/>
        </authorList>
    </citation>
    <scope>NUCLEOTIDE SEQUENCE [LARGE SCALE GENOMIC DNA]</scope>
    <source>
        <strain evidence="3 4">COT-280</strain>
    </source>
</reference>
<comment type="caution">
    <text evidence="3">The sequence shown here is derived from an EMBL/GenBank/DDBJ whole genome shotgun (WGS) entry which is preliminary data.</text>
</comment>
<feature type="transmembrane region" description="Helical" evidence="2">
    <location>
        <begin position="51"/>
        <end position="68"/>
    </location>
</feature>
<evidence type="ECO:0000313" key="4">
    <source>
        <dbReference type="Proteomes" id="UP000269923"/>
    </source>
</evidence>
<evidence type="ECO:0000313" key="3">
    <source>
        <dbReference type="EMBL" id="RRD88602.1"/>
    </source>
</evidence>
<feature type="compositionally biased region" description="Basic and acidic residues" evidence="1">
    <location>
        <begin position="1"/>
        <end position="17"/>
    </location>
</feature>
<keyword evidence="2" id="KW-0812">Transmembrane</keyword>
<proteinExistence type="predicted"/>
<name>A0A3P1ZZP5_9NEIS</name>
<dbReference type="RefSeq" id="WP_124796482.1">
    <property type="nucleotide sequence ID" value="NZ_RQYC01000045.1"/>
</dbReference>
<dbReference type="AlphaFoldDB" id="A0A3P1ZZP5"/>